<dbReference type="NCBIfam" id="TIGR00105">
    <property type="entry name" value="L31"/>
    <property type="match status" value="1"/>
</dbReference>
<evidence type="ECO:0000313" key="5">
    <source>
        <dbReference type="EMBL" id="PIR86331.1"/>
    </source>
</evidence>
<dbReference type="InterPro" id="IPR042105">
    <property type="entry name" value="Ribosomal_bL31_sf"/>
</dbReference>
<evidence type="ECO:0000256" key="2">
    <source>
        <dbReference type="ARBA" id="ARBA00023274"/>
    </source>
</evidence>
<dbReference type="SUPFAM" id="SSF143800">
    <property type="entry name" value="L28p-like"/>
    <property type="match status" value="1"/>
</dbReference>
<name>A0A2H0UIW1_9BACT</name>
<reference evidence="6" key="1">
    <citation type="submission" date="2017-09" db="EMBL/GenBank/DDBJ databases">
        <title>Depth-based differentiation of microbial function through sediment-hosted aquifers and enrichment of novel symbionts in the deep terrestrial subsurface.</title>
        <authorList>
            <person name="Probst A.J."/>
            <person name="Ladd B."/>
            <person name="Jarett J.K."/>
            <person name="Geller-Mcgrath D.E."/>
            <person name="Sieber C.M.K."/>
            <person name="Emerson J.B."/>
            <person name="Anantharaman K."/>
            <person name="Thomas B.C."/>
            <person name="Malmstrom R."/>
            <person name="Stieglmeier M."/>
            <person name="Klingl A."/>
            <person name="Woyke T."/>
            <person name="Ryan C.M."/>
            <person name="Banfield J.F."/>
        </authorList>
    </citation>
    <scope>NUCLEOTIDE SEQUENCE [LARGE SCALE GENOMIC DNA]</scope>
</reference>
<gene>
    <name evidence="5" type="primary">rpmE</name>
    <name evidence="5" type="ORF">COU13_01565</name>
</gene>
<feature type="region of interest" description="Disordered" evidence="4">
    <location>
        <begin position="1"/>
        <end position="32"/>
    </location>
</feature>
<sequence>MSSTVNTDEKGKWTKAAKGGSPDQPMQVGVGEDGKEYPVFKVEISSASHPFYTGQSKTIDTAGRVEKFKKRQAAAKGKK</sequence>
<evidence type="ECO:0000256" key="4">
    <source>
        <dbReference type="SAM" id="MobiDB-lite"/>
    </source>
</evidence>
<dbReference type="AlphaFoldDB" id="A0A2H0UIW1"/>
<proteinExistence type="inferred from homology"/>
<protein>
    <recommendedName>
        <fullName evidence="3">50S ribosomal protein L31</fullName>
    </recommendedName>
</protein>
<evidence type="ECO:0000313" key="6">
    <source>
        <dbReference type="Proteomes" id="UP000230706"/>
    </source>
</evidence>
<dbReference type="InterPro" id="IPR034704">
    <property type="entry name" value="Ribosomal_bL28/bL31-like_sf"/>
</dbReference>
<dbReference type="Pfam" id="PF01197">
    <property type="entry name" value="Ribosomal_L31"/>
    <property type="match status" value="1"/>
</dbReference>
<keyword evidence="2 3" id="KW-0687">Ribonucleoprotein</keyword>
<organism evidence="5 6">
    <name type="scientific">Candidatus Kaiserbacteria bacterium CG10_big_fil_rev_8_21_14_0_10_43_70</name>
    <dbReference type="NCBI Taxonomy" id="1974605"/>
    <lineage>
        <taxon>Bacteria</taxon>
        <taxon>Candidatus Kaiseribacteriota</taxon>
    </lineage>
</organism>
<dbReference type="GO" id="GO:0005840">
    <property type="term" value="C:ribosome"/>
    <property type="evidence" value="ECO:0007669"/>
    <property type="project" value="UniProtKB-KW"/>
</dbReference>
<dbReference type="Proteomes" id="UP000230706">
    <property type="component" value="Unassembled WGS sequence"/>
</dbReference>
<keyword evidence="1 3" id="KW-0689">Ribosomal protein</keyword>
<accession>A0A2H0UIW1</accession>
<evidence type="ECO:0000256" key="3">
    <source>
        <dbReference type="RuleBase" id="RU000564"/>
    </source>
</evidence>
<dbReference type="EMBL" id="PFBF01000034">
    <property type="protein sequence ID" value="PIR86331.1"/>
    <property type="molecule type" value="Genomic_DNA"/>
</dbReference>
<dbReference type="Gene3D" id="4.10.830.30">
    <property type="entry name" value="Ribosomal protein L31"/>
    <property type="match status" value="1"/>
</dbReference>
<dbReference type="PRINTS" id="PR01249">
    <property type="entry name" value="RIBOSOMALL31"/>
</dbReference>
<dbReference type="GO" id="GO:0003735">
    <property type="term" value="F:structural constituent of ribosome"/>
    <property type="evidence" value="ECO:0007669"/>
    <property type="project" value="InterPro"/>
</dbReference>
<dbReference type="GO" id="GO:1990904">
    <property type="term" value="C:ribonucleoprotein complex"/>
    <property type="evidence" value="ECO:0007669"/>
    <property type="project" value="UniProtKB-KW"/>
</dbReference>
<evidence type="ECO:0000256" key="1">
    <source>
        <dbReference type="ARBA" id="ARBA00022980"/>
    </source>
</evidence>
<comment type="caution">
    <text evidence="5">The sequence shown here is derived from an EMBL/GenBank/DDBJ whole genome shotgun (WGS) entry which is preliminary data.</text>
</comment>
<dbReference type="GO" id="GO:0006412">
    <property type="term" value="P:translation"/>
    <property type="evidence" value="ECO:0007669"/>
    <property type="project" value="InterPro"/>
</dbReference>
<comment type="similarity">
    <text evidence="3">Belongs to the bacterial ribosomal protein bL31 family.</text>
</comment>
<dbReference type="InterPro" id="IPR002150">
    <property type="entry name" value="Ribosomal_bL31"/>
</dbReference>
<dbReference type="PROSITE" id="PS01143">
    <property type="entry name" value="RIBOSOMAL_L31"/>
    <property type="match status" value="1"/>
</dbReference>